<dbReference type="Proteomes" id="UP001207742">
    <property type="component" value="Unassembled WGS sequence"/>
</dbReference>
<feature type="signal peptide" evidence="1">
    <location>
        <begin position="1"/>
        <end position="22"/>
    </location>
</feature>
<dbReference type="RefSeq" id="WP_264734986.1">
    <property type="nucleotide sequence ID" value="NZ_JAPDNR010000001.1"/>
</dbReference>
<protein>
    <recommendedName>
        <fullName evidence="4">DUF1735 domain-containing protein</fullName>
    </recommendedName>
</protein>
<organism evidence="2 3">
    <name type="scientific">Chitinophaga nivalis</name>
    <dbReference type="NCBI Taxonomy" id="2991709"/>
    <lineage>
        <taxon>Bacteria</taxon>
        <taxon>Pseudomonadati</taxon>
        <taxon>Bacteroidota</taxon>
        <taxon>Chitinophagia</taxon>
        <taxon>Chitinophagales</taxon>
        <taxon>Chitinophagaceae</taxon>
        <taxon>Chitinophaga</taxon>
    </lineage>
</organism>
<reference evidence="2 3" key="1">
    <citation type="submission" date="2022-10" db="EMBL/GenBank/DDBJ databases">
        <title>Chitinophaga nivalis PC15 sp. nov., isolated from Pyeongchang county, South Korea.</title>
        <authorList>
            <person name="Trinh H.N."/>
        </authorList>
    </citation>
    <scope>NUCLEOTIDE SEQUENCE [LARGE SCALE GENOMIC DNA]</scope>
    <source>
        <strain evidence="2 3">PC14</strain>
    </source>
</reference>
<comment type="caution">
    <text evidence="2">The sequence shown here is derived from an EMBL/GenBank/DDBJ whole genome shotgun (WGS) entry which is preliminary data.</text>
</comment>
<evidence type="ECO:0000313" key="3">
    <source>
        <dbReference type="Proteomes" id="UP001207742"/>
    </source>
</evidence>
<dbReference type="PROSITE" id="PS51257">
    <property type="entry name" value="PROKAR_LIPOPROTEIN"/>
    <property type="match status" value="1"/>
</dbReference>
<name>A0ABT3IWA7_9BACT</name>
<evidence type="ECO:0000313" key="2">
    <source>
        <dbReference type="EMBL" id="MCW3488181.1"/>
    </source>
</evidence>
<feature type="chain" id="PRO_5047372378" description="DUF1735 domain-containing protein" evidence="1">
    <location>
        <begin position="23"/>
        <end position="146"/>
    </location>
</feature>
<sequence>MEIMLLKTCLPIILTFSLLSFSACKKKDAPAPVNTVEEEGLRFELPEIQEGKYNIALDSTYTFTVNITSRLPEKGVAVSLNVVSEINNIPLPQEAVPDAHTGTFRVTLRHLRGVKTYMVTLGLASLGNTANVSTPHIFYITNKSNQ</sequence>
<evidence type="ECO:0000256" key="1">
    <source>
        <dbReference type="SAM" id="SignalP"/>
    </source>
</evidence>
<accession>A0ABT3IWA7</accession>
<keyword evidence="1" id="KW-0732">Signal</keyword>
<keyword evidence="3" id="KW-1185">Reference proteome</keyword>
<dbReference type="EMBL" id="JAPDNS010000002">
    <property type="protein sequence ID" value="MCW3488181.1"/>
    <property type="molecule type" value="Genomic_DNA"/>
</dbReference>
<proteinExistence type="predicted"/>
<gene>
    <name evidence="2" type="ORF">OL497_30080</name>
</gene>
<evidence type="ECO:0008006" key="4">
    <source>
        <dbReference type="Google" id="ProtNLM"/>
    </source>
</evidence>